<proteinExistence type="predicted"/>
<protein>
    <submittedName>
        <fullName evidence="1">Uncharacterized protein</fullName>
    </submittedName>
</protein>
<dbReference type="AlphaFoldDB" id="A0A815Q504"/>
<comment type="caution">
    <text evidence="1">The sequence shown here is derived from an EMBL/GenBank/DDBJ whole genome shotgun (WGS) entry which is preliminary data.</text>
</comment>
<name>A0A815Q504_9BILA</name>
<dbReference type="Proteomes" id="UP000663855">
    <property type="component" value="Unassembled WGS sequence"/>
</dbReference>
<reference evidence="1" key="1">
    <citation type="submission" date="2021-02" db="EMBL/GenBank/DDBJ databases">
        <authorList>
            <person name="Nowell W R."/>
        </authorList>
    </citation>
    <scope>NUCLEOTIDE SEQUENCE</scope>
</reference>
<sequence>LFNDDIKESQDFLLASNDVNCELYAEQLTLVGSAGRVLTTELRVRQKLVVKNEIPLIAVNETDIVLKRKVEDLTEELHIFRPMGWRWRAQKQVKIIFLKERDQCKIVIKAREKEFEKVHKELKSFVRWLRLCVAMHLDSGLLPRRYIDSVTKQPLPDIEERIKRVTDTTMTPVDLWPRLRGPTATRETRMEVVAWIAVCIFHCKLEGGFVRDCSNKNLAFCVEIWSHRF</sequence>
<organism evidence="1 2">
    <name type="scientific">Rotaria magnacalcarata</name>
    <dbReference type="NCBI Taxonomy" id="392030"/>
    <lineage>
        <taxon>Eukaryota</taxon>
        <taxon>Metazoa</taxon>
        <taxon>Spiralia</taxon>
        <taxon>Gnathifera</taxon>
        <taxon>Rotifera</taxon>
        <taxon>Eurotatoria</taxon>
        <taxon>Bdelloidea</taxon>
        <taxon>Philodinida</taxon>
        <taxon>Philodinidae</taxon>
        <taxon>Rotaria</taxon>
    </lineage>
</organism>
<feature type="non-terminal residue" evidence="1">
    <location>
        <position position="1"/>
    </location>
</feature>
<evidence type="ECO:0000313" key="1">
    <source>
        <dbReference type="EMBL" id="CAF1457159.1"/>
    </source>
</evidence>
<dbReference type="EMBL" id="CAJNOV010011681">
    <property type="protein sequence ID" value="CAF1457159.1"/>
    <property type="molecule type" value="Genomic_DNA"/>
</dbReference>
<accession>A0A815Q504</accession>
<gene>
    <name evidence="1" type="ORF">CJN711_LOCUS24901</name>
</gene>
<evidence type="ECO:0000313" key="2">
    <source>
        <dbReference type="Proteomes" id="UP000663855"/>
    </source>
</evidence>